<proteinExistence type="predicted"/>
<reference evidence="2 3" key="1">
    <citation type="journal article" date="2019" name="Int. J. Syst. Evol. Microbiol.">
        <title>The Global Catalogue of Microorganisms (GCM) 10K type strain sequencing project: providing services to taxonomists for standard genome sequencing and annotation.</title>
        <authorList>
            <consortium name="The Broad Institute Genomics Platform"/>
            <consortium name="The Broad Institute Genome Sequencing Center for Infectious Disease"/>
            <person name="Wu L."/>
            <person name="Ma J."/>
        </authorList>
    </citation>
    <scope>NUCLEOTIDE SEQUENCE [LARGE SCALE GENOMIC DNA]</scope>
    <source>
        <strain evidence="2 3">JCM 11896</strain>
    </source>
</reference>
<dbReference type="Proteomes" id="UP001501414">
    <property type="component" value="Unassembled WGS sequence"/>
</dbReference>
<keyword evidence="3" id="KW-1185">Reference proteome</keyword>
<name>A0ABN1XFH3_9PSEU</name>
<sequence>MQTDTLGRKPPGLIGYLVGSGVSCGRHVTLPLPLPGLPGGGRTPARGPGGRDRWTKVDPGFLRSS</sequence>
<comment type="caution">
    <text evidence="2">The sequence shown here is derived from an EMBL/GenBank/DDBJ whole genome shotgun (WGS) entry which is preliminary data.</text>
</comment>
<accession>A0ABN1XFH3</accession>
<protein>
    <submittedName>
        <fullName evidence="2">Uncharacterized protein</fullName>
    </submittedName>
</protein>
<organism evidence="2 3">
    <name type="scientific">Pseudonocardia kongjuensis</name>
    <dbReference type="NCBI Taxonomy" id="102227"/>
    <lineage>
        <taxon>Bacteria</taxon>
        <taxon>Bacillati</taxon>
        <taxon>Actinomycetota</taxon>
        <taxon>Actinomycetes</taxon>
        <taxon>Pseudonocardiales</taxon>
        <taxon>Pseudonocardiaceae</taxon>
        <taxon>Pseudonocardia</taxon>
    </lineage>
</organism>
<evidence type="ECO:0000256" key="1">
    <source>
        <dbReference type="SAM" id="MobiDB-lite"/>
    </source>
</evidence>
<dbReference type="EMBL" id="BAAAJK010000001">
    <property type="protein sequence ID" value="GAA1378785.1"/>
    <property type="molecule type" value="Genomic_DNA"/>
</dbReference>
<gene>
    <name evidence="2" type="ORF">GCM10009613_00450</name>
</gene>
<evidence type="ECO:0000313" key="3">
    <source>
        <dbReference type="Proteomes" id="UP001501414"/>
    </source>
</evidence>
<feature type="region of interest" description="Disordered" evidence="1">
    <location>
        <begin position="32"/>
        <end position="65"/>
    </location>
</feature>
<evidence type="ECO:0000313" key="2">
    <source>
        <dbReference type="EMBL" id="GAA1378785.1"/>
    </source>
</evidence>